<accession>A0A5B7GN83</accession>
<comment type="caution">
    <text evidence="2">The sequence shown here is derived from an EMBL/GenBank/DDBJ whole genome shotgun (WGS) entry which is preliminary data.</text>
</comment>
<reference evidence="2 3" key="1">
    <citation type="submission" date="2019-05" db="EMBL/GenBank/DDBJ databases">
        <title>Another draft genome of Portunus trituberculatus and its Hox gene families provides insights of decapod evolution.</title>
        <authorList>
            <person name="Jeong J.-H."/>
            <person name="Song I."/>
            <person name="Kim S."/>
            <person name="Choi T."/>
            <person name="Kim D."/>
            <person name="Ryu S."/>
            <person name="Kim W."/>
        </authorList>
    </citation>
    <scope>NUCLEOTIDE SEQUENCE [LARGE SCALE GENOMIC DNA]</scope>
    <source>
        <tissue evidence="2">Muscle</tissue>
    </source>
</reference>
<protein>
    <submittedName>
        <fullName evidence="2">Uncharacterized protein</fullName>
    </submittedName>
</protein>
<sequence>MWDRYYDSTSSSSDDDSWCGSACGPAQVHAPARLFTEHKTNNAADSTVLAVTRTQRRVFLFSRPSPLLVRRQHMQGVPRTRKGPQFTPHGVLDPVACDSPAARPRKQTSLGRTRVVLCVAAGVPLLLRWLAWKTSPPLIAVSKRHVSLGGVNCLHDKQAVVSLRHPAIPQGGRLLSRDTQRGP</sequence>
<evidence type="ECO:0000256" key="1">
    <source>
        <dbReference type="SAM" id="Phobius"/>
    </source>
</evidence>
<keyword evidence="3" id="KW-1185">Reference proteome</keyword>
<dbReference type="EMBL" id="VSRR010018644">
    <property type="protein sequence ID" value="MPC61551.1"/>
    <property type="molecule type" value="Genomic_DNA"/>
</dbReference>
<dbReference type="AlphaFoldDB" id="A0A5B7GN83"/>
<name>A0A5B7GN83_PORTR</name>
<feature type="transmembrane region" description="Helical" evidence="1">
    <location>
        <begin position="115"/>
        <end position="132"/>
    </location>
</feature>
<keyword evidence="1" id="KW-0812">Transmembrane</keyword>
<organism evidence="2 3">
    <name type="scientific">Portunus trituberculatus</name>
    <name type="common">Swimming crab</name>
    <name type="synonym">Neptunus trituberculatus</name>
    <dbReference type="NCBI Taxonomy" id="210409"/>
    <lineage>
        <taxon>Eukaryota</taxon>
        <taxon>Metazoa</taxon>
        <taxon>Ecdysozoa</taxon>
        <taxon>Arthropoda</taxon>
        <taxon>Crustacea</taxon>
        <taxon>Multicrustacea</taxon>
        <taxon>Malacostraca</taxon>
        <taxon>Eumalacostraca</taxon>
        <taxon>Eucarida</taxon>
        <taxon>Decapoda</taxon>
        <taxon>Pleocyemata</taxon>
        <taxon>Brachyura</taxon>
        <taxon>Eubrachyura</taxon>
        <taxon>Portunoidea</taxon>
        <taxon>Portunidae</taxon>
        <taxon>Portuninae</taxon>
        <taxon>Portunus</taxon>
    </lineage>
</organism>
<dbReference type="Proteomes" id="UP000324222">
    <property type="component" value="Unassembled WGS sequence"/>
</dbReference>
<evidence type="ECO:0000313" key="3">
    <source>
        <dbReference type="Proteomes" id="UP000324222"/>
    </source>
</evidence>
<gene>
    <name evidence="2" type="ORF">E2C01_055625</name>
</gene>
<proteinExistence type="predicted"/>
<keyword evidence="1" id="KW-1133">Transmembrane helix</keyword>
<keyword evidence="1" id="KW-0472">Membrane</keyword>
<evidence type="ECO:0000313" key="2">
    <source>
        <dbReference type="EMBL" id="MPC61551.1"/>
    </source>
</evidence>